<sequence length="108" mass="12611">MGDDKLHVLWNFNLAKFFNPERAALIKSLWNGFAKLYDLLGEIKTDPQYFRLKAKVWYELFLKKTVIDPKTNNILEQGLYRSSDKTLKNGGNFQNKTSAICEILEHEN</sequence>
<protein>
    <submittedName>
        <fullName evidence="1">Uncharacterized protein</fullName>
    </submittedName>
</protein>
<dbReference type="AlphaFoldDB" id="A0A2P4NX32"/>
<evidence type="ECO:0000313" key="2">
    <source>
        <dbReference type="Proteomes" id="UP000018888"/>
    </source>
</evidence>
<reference evidence="1 2" key="1">
    <citation type="journal article" date="2013" name="Proc. Natl. Acad. Sci. U.S.A.">
        <title>Genome of an arbuscular mycorrhizal fungus provides insight into the oldest plant symbiosis.</title>
        <authorList>
            <person name="Tisserant E."/>
            <person name="Malbreil M."/>
            <person name="Kuo A."/>
            <person name="Kohler A."/>
            <person name="Symeonidi A."/>
            <person name="Balestrini R."/>
            <person name="Charron P."/>
            <person name="Duensing N."/>
            <person name="Frei Dit Frey N."/>
            <person name="Gianinazzi-Pearson V."/>
            <person name="Gilbert L.B."/>
            <person name="Handa Y."/>
            <person name="Herr J.R."/>
            <person name="Hijri M."/>
            <person name="Koul R."/>
            <person name="Kawaguchi M."/>
            <person name="Krajinski F."/>
            <person name="Lammers P.J."/>
            <person name="Masclaux F.G."/>
            <person name="Murat C."/>
            <person name="Morin E."/>
            <person name="Ndikumana S."/>
            <person name="Pagni M."/>
            <person name="Petitpierre D."/>
            <person name="Requena N."/>
            <person name="Rosikiewicz P."/>
            <person name="Riley R."/>
            <person name="Saito K."/>
            <person name="San Clemente H."/>
            <person name="Shapiro H."/>
            <person name="van Tuinen D."/>
            <person name="Becard G."/>
            <person name="Bonfante P."/>
            <person name="Paszkowski U."/>
            <person name="Shachar-Hill Y.Y."/>
            <person name="Tuskan G.A."/>
            <person name="Young P.W."/>
            <person name="Sanders I.R."/>
            <person name="Henrissat B."/>
            <person name="Rensing S.A."/>
            <person name="Grigoriev I.V."/>
            <person name="Corradi N."/>
            <person name="Roux C."/>
            <person name="Martin F."/>
        </authorList>
    </citation>
    <scope>NUCLEOTIDE SEQUENCE [LARGE SCALE GENOMIC DNA]</scope>
    <source>
        <strain evidence="1 2">DAOM 197198</strain>
    </source>
</reference>
<comment type="caution">
    <text evidence="1">The sequence shown here is derived from an EMBL/GenBank/DDBJ whole genome shotgun (WGS) entry which is preliminary data.</text>
</comment>
<accession>A0A2P4NX32</accession>
<dbReference type="EMBL" id="AUPC02000638">
    <property type="protein sequence ID" value="POG57687.1"/>
    <property type="molecule type" value="Genomic_DNA"/>
</dbReference>
<gene>
    <name evidence="1" type="ORF">GLOIN_2v1791449</name>
</gene>
<evidence type="ECO:0000313" key="1">
    <source>
        <dbReference type="EMBL" id="POG57687.1"/>
    </source>
</evidence>
<proteinExistence type="predicted"/>
<reference evidence="1 2" key="2">
    <citation type="journal article" date="2018" name="New Phytol.">
        <title>High intraspecific genome diversity in the model arbuscular mycorrhizal symbiont Rhizophagus irregularis.</title>
        <authorList>
            <person name="Chen E.C.H."/>
            <person name="Morin E."/>
            <person name="Beaudet D."/>
            <person name="Noel J."/>
            <person name="Yildirir G."/>
            <person name="Ndikumana S."/>
            <person name="Charron P."/>
            <person name="St-Onge C."/>
            <person name="Giorgi J."/>
            <person name="Kruger M."/>
            <person name="Marton T."/>
            <person name="Ropars J."/>
            <person name="Grigoriev I.V."/>
            <person name="Hainaut M."/>
            <person name="Henrissat B."/>
            <person name="Roux C."/>
            <person name="Martin F."/>
            <person name="Corradi N."/>
        </authorList>
    </citation>
    <scope>NUCLEOTIDE SEQUENCE [LARGE SCALE GENOMIC DNA]</scope>
    <source>
        <strain evidence="1 2">DAOM 197198</strain>
    </source>
</reference>
<dbReference type="Proteomes" id="UP000018888">
    <property type="component" value="Unassembled WGS sequence"/>
</dbReference>
<organism evidence="1 2">
    <name type="scientific">Rhizophagus irregularis (strain DAOM 181602 / DAOM 197198 / MUCL 43194)</name>
    <name type="common">Arbuscular mycorrhizal fungus</name>
    <name type="synonym">Glomus intraradices</name>
    <dbReference type="NCBI Taxonomy" id="747089"/>
    <lineage>
        <taxon>Eukaryota</taxon>
        <taxon>Fungi</taxon>
        <taxon>Fungi incertae sedis</taxon>
        <taxon>Mucoromycota</taxon>
        <taxon>Glomeromycotina</taxon>
        <taxon>Glomeromycetes</taxon>
        <taxon>Glomerales</taxon>
        <taxon>Glomeraceae</taxon>
        <taxon>Rhizophagus</taxon>
    </lineage>
</organism>
<keyword evidence="2" id="KW-1185">Reference proteome</keyword>
<name>A0A2P4NX32_RHIID</name>